<feature type="compositionally biased region" description="Low complexity" evidence="2">
    <location>
        <begin position="211"/>
        <end position="225"/>
    </location>
</feature>
<feature type="compositionally biased region" description="Pro residues" evidence="2">
    <location>
        <begin position="115"/>
        <end position="141"/>
    </location>
</feature>
<dbReference type="PROSITE" id="PS51029">
    <property type="entry name" value="MADF"/>
    <property type="match status" value="1"/>
</dbReference>
<evidence type="ECO:0000259" key="4">
    <source>
        <dbReference type="PROSITE" id="PS51031"/>
    </source>
</evidence>
<reference evidence="5" key="2">
    <citation type="submission" date="2025-09" db="UniProtKB">
        <authorList>
            <consortium name="Ensembl"/>
        </authorList>
    </citation>
    <scope>IDENTIFICATION</scope>
</reference>
<dbReference type="AlphaFoldDB" id="A0A8C6UQE1"/>
<keyword evidence="1" id="KW-0539">Nucleus</keyword>
<accession>A0A8C6UQE1</accession>
<feature type="domain" description="MADF" evidence="3">
    <location>
        <begin position="7"/>
        <end position="96"/>
    </location>
</feature>
<evidence type="ECO:0000256" key="2">
    <source>
        <dbReference type="SAM" id="MobiDB-lite"/>
    </source>
</evidence>
<dbReference type="GO" id="GO:0006357">
    <property type="term" value="P:regulation of transcription by RNA polymerase II"/>
    <property type="evidence" value="ECO:0007669"/>
    <property type="project" value="TreeGrafter"/>
</dbReference>
<evidence type="ECO:0008006" key="7">
    <source>
        <dbReference type="Google" id="ProtNLM"/>
    </source>
</evidence>
<keyword evidence="6" id="KW-1185">Reference proteome</keyword>
<dbReference type="GO" id="GO:0003677">
    <property type="term" value="F:DNA binding"/>
    <property type="evidence" value="ECO:0007669"/>
    <property type="project" value="InterPro"/>
</dbReference>
<name>A0A8C6UQE1_9GOBI</name>
<dbReference type="PROSITE" id="PS51031">
    <property type="entry name" value="BESS"/>
    <property type="match status" value="1"/>
</dbReference>
<protein>
    <recommendedName>
        <fullName evidence="7">MADF domain-containing protein</fullName>
    </recommendedName>
</protein>
<evidence type="ECO:0000256" key="1">
    <source>
        <dbReference type="PROSITE-ProRule" id="PRU00371"/>
    </source>
</evidence>
<dbReference type="InterPro" id="IPR039353">
    <property type="entry name" value="TF_Adf1"/>
</dbReference>
<feature type="region of interest" description="Disordered" evidence="2">
    <location>
        <begin position="210"/>
        <end position="238"/>
    </location>
</feature>
<feature type="region of interest" description="Disordered" evidence="2">
    <location>
        <begin position="109"/>
        <end position="160"/>
    </location>
</feature>
<evidence type="ECO:0000313" key="6">
    <source>
        <dbReference type="Proteomes" id="UP000694523"/>
    </source>
</evidence>
<proteinExistence type="predicted"/>
<evidence type="ECO:0000313" key="5">
    <source>
        <dbReference type="Ensembl" id="ENSNMLP00000037801.1"/>
    </source>
</evidence>
<evidence type="ECO:0000259" key="3">
    <source>
        <dbReference type="PROSITE" id="PS51029"/>
    </source>
</evidence>
<dbReference type="GO" id="GO:0005634">
    <property type="term" value="C:nucleus"/>
    <property type="evidence" value="ECO:0007669"/>
    <property type="project" value="UniProtKB-SubCell"/>
</dbReference>
<sequence length="374" mass="42350">MAMDDLGVILEVQKHRILYDNANPFYKDNYRKEQAWSEVSAALRADPNDCKSRWRMLRDSYVKYLKKAAASNCPPGGAQRDWKFSNSMSFILPFVQNRAPKRRFLASSDAECDRPCPPSSLDPSPGPGLPAAPASPLPPWTAPLEEERQDRPSVTEGDREEMHHFALSTVPQLLRLGKRQRRRAKIEMLQLLDRLEDEEEQHAAARRYFYPNAPESSRAEAAAGEPPRPLQGRSPDEEEHLLLRCQDNVLLRELREDEARFTDFFSLSTAQFDELLRRVGNSITLQDTNYRRPIPAAVRLGVCLRYLASGDPLKLVADSFGVAQSSVCKILPQVAAALWDSLRGEVLAEPSLADWSLMAEEFERLWDFPCAAGR</sequence>
<feature type="domain" description="BESS" evidence="4">
    <location>
        <begin position="159"/>
        <end position="198"/>
    </location>
</feature>
<comment type="subcellular location">
    <subcellularLocation>
        <location evidence="1">Nucleus</location>
    </subcellularLocation>
</comment>
<organism evidence="5 6">
    <name type="scientific">Neogobius melanostomus</name>
    <name type="common">round goby</name>
    <dbReference type="NCBI Taxonomy" id="47308"/>
    <lineage>
        <taxon>Eukaryota</taxon>
        <taxon>Metazoa</taxon>
        <taxon>Chordata</taxon>
        <taxon>Craniata</taxon>
        <taxon>Vertebrata</taxon>
        <taxon>Euteleostomi</taxon>
        <taxon>Actinopterygii</taxon>
        <taxon>Neopterygii</taxon>
        <taxon>Teleostei</taxon>
        <taxon>Neoteleostei</taxon>
        <taxon>Acanthomorphata</taxon>
        <taxon>Gobiaria</taxon>
        <taxon>Gobiiformes</taxon>
        <taxon>Gobioidei</taxon>
        <taxon>Gobiidae</taxon>
        <taxon>Benthophilinae</taxon>
        <taxon>Neogobiini</taxon>
        <taxon>Neogobius</taxon>
    </lineage>
</organism>
<dbReference type="Proteomes" id="UP000694523">
    <property type="component" value="Unplaced"/>
</dbReference>
<feature type="compositionally biased region" description="Basic and acidic residues" evidence="2">
    <location>
        <begin position="145"/>
        <end position="160"/>
    </location>
</feature>
<dbReference type="PANTHER" id="PTHR12243">
    <property type="entry name" value="MADF DOMAIN TRANSCRIPTION FACTOR"/>
    <property type="match status" value="1"/>
</dbReference>
<dbReference type="Pfam" id="PF10545">
    <property type="entry name" value="MADF_DNA_bdg"/>
    <property type="match status" value="1"/>
</dbReference>
<dbReference type="InterPro" id="IPR004210">
    <property type="entry name" value="BESS_motif"/>
</dbReference>
<reference evidence="5" key="1">
    <citation type="submission" date="2025-08" db="UniProtKB">
        <authorList>
            <consortium name="Ensembl"/>
        </authorList>
    </citation>
    <scope>IDENTIFICATION</scope>
</reference>
<dbReference type="GO" id="GO:0005667">
    <property type="term" value="C:transcription regulator complex"/>
    <property type="evidence" value="ECO:0007669"/>
    <property type="project" value="TreeGrafter"/>
</dbReference>
<dbReference type="SMART" id="SM00595">
    <property type="entry name" value="MADF"/>
    <property type="match status" value="1"/>
</dbReference>
<dbReference type="PANTHER" id="PTHR12243:SF67">
    <property type="entry name" value="COREPRESSOR OF PANGOLIN, ISOFORM A-RELATED"/>
    <property type="match status" value="1"/>
</dbReference>
<dbReference type="Ensembl" id="ENSNMLT00000042097.1">
    <property type="protein sequence ID" value="ENSNMLP00000037801.1"/>
    <property type="gene ID" value="ENSNMLG00000023392.1"/>
</dbReference>
<dbReference type="InterPro" id="IPR006578">
    <property type="entry name" value="MADF-dom"/>
</dbReference>